<dbReference type="Proteomes" id="UP000034588">
    <property type="component" value="Unassembled WGS sequence"/>
</dbReference>
<proteinExistence type="predicted"/>
<name>A0A0G1Z2T2_9BACT</name>
<comment type="caution">
    <text evidence="1">The sequence shown here is derived from an EMBL/GenBank/DDBJ whole genome shotgun (WGS) entry which is preliminary data.</text>
</comment>
<sequence>MDVRVDRSLVDTPKGIAKEADAHVNLGAWPKPPWLQNGRTPIPEEIYYWAQRPCDLLFFGQSCNLITLALLLERLHPDQQISQVDAEELDPYPSFTQRDEIQEAWGAPLPTAPILFILDITGDIKPATLRRCQNLILARRGRRLLTIAHSPLSHAEWVAKVHTPFKFIISDGSRA</sequence>
<gene>
    <name evidence="1" type="ORF">UY48_C0005G0040</name>
</gene>
<dbReference type="AlphaFoldDB" id="A0A0G1Z2T2"/>
<protein>
    <submittedName>
        <fullName evidence="1">Uncharacterized protein</fullName>
    </submittedName>
</protein>
<reference evidence="1 2" key="1">
    <citation type="journal article" date="2015" name="Nature">
        <title>rRNA introns, odd ribosomes, and small enigmatic genomes across a large radiation of phyla.</title>
        <authorList>
            <person name="Brown C.T."/>
            <person name="Hug L.A."/>
            <person name="Thomas B.C."/>
            <person name="Sharon I."/>
            <person name="Castelle C.J."/>
            <person name="Singh A."/>
            <person name="Wilkins M.J."/>
            <person name="Williams K.H."/>
            <person name="Banfield J.F."/>
        </authorList>
    </citation>
    <scope>NUCLEOTIDE SEQUENCE [LARGE SCALE GENOMIC DNA]</scope>
</reference>
<accession>A0A0G1Z2T2</accession>
<organism evidence="1 2">
    <name type="scientific">Candidatus Gottesmanbacteria bacterium GW2011_GWB1_49_7</name>
    <dbReference type="NCBI Taxonomy" id="1618448"/>
    <lineage>
        <taxon>Bacteria</taxon>
        <taxon>Candidatus Gottesmaniibacteriota</taxon>
    </lineage>
</organism>
<evidence type="ECO:0000313" key="2">
    <source>
        <dbReference type="Proteomes" id="UP000034588"/>
    </source>
</evidence>
<dbReference type="EMBL" id="LCQD01000005">
    <property type="protein sequence ID" value="KKW13084.1"/>
    <property type="molecule type" value="Genomic_DNA"/>
</dbReference>
<evidence type="ECO:0000313" key="1">
    <source>
        <dbReference type="EMBL" id="KKW13084.1"/>
    </source>
</evidence>